<protein>
    <submittedName>
        <fullName evidence="2">Cobyrinic acid ac-diamide synthase</fullName>
    </submittedName>
</protein>
<name>I8RLQ7_9FIRM</name>
<dbReference type="Pfam" id="PF13614">
    <property type="entry name" value="AAA_31"/>
    <property type="match status" value="1"/>
</dbReference>
<dbReference type="InterPro" id="IPR050678">
    <property type="entry name" value="DNA_Partitioning_ATPase"/>
</dbReference>
<evidence type="ECO:0000313" key="3">
    <source>
        <dbReference type="Proteomes" id="UP000004324"/>
    </source>
</evidence>
<feature type="domain" description="AAA" evidence="1">
    <location>
        <begin position="1"/>
        <end position="200"/>
    </location>
</feature>
<dbReference type="OrthoDB" id="9773088at2"/>
<evidence type="ECO:0000259" key="1">
    <source>
        <dbReference type="Pfam" id="PF13614"/>
    </source>
</evidence>
<dbReference type="InterPro" id="IPR027417">
    <property type="entry name" value="P-loop_NTPase"/>
</dbReference>
<dbReference type="SUPFAM" id="SSF52540">
    <property type="entry name" value="P-loop containing nucleoside triphosphate hydrolases"/>
    <property type="match status" value="1"/>
</dbReference>
<sequence length="341" mass="38956">MKVLTFFNNKGGVGKTTLSANIAAYLELELKKKVLVIDADPQSNTTQLMLDDNQLEKVYTKPQFTIYNYLQPLEMGESSINTGLQVFPAEENNYGVSLIPGHPRLSFIEDRLSEGWQKCNHDIGGLRVTNWVAGLKQRFAGQYEYIIFDVGPALSALNRSILLNSDFFIAPMGCDIFSLIGIENISEWIKLWKDLYEDALKSLKRRHPEFDFKQYHINDNIDNNFRFIGFSVQQYTTKVISGERRPINAYERIITKIPDSLEQYMSFLKPTILTMEDCNLGGIPNYFSLVPLSQTSKRPIHQLTKSDGVVGNQYAMVRNYKNLMHEICSKILKNIDIAGEQ</sequence>
<dbReference type="AlphaFoldDB" id="I8RLQ7"/>
<evidence type="ECO:0000313" key="2">
    <source>
        <dbReference type="EMBL" id="EIW19590.1"/>
    </source>
</evidence>
<dbReference type="PATRIC" id="fig|1149862.3.peg.1324"/>
<dbReference type="PANTHER" id="PTHR13696">
    <property type="entry name" value="P-LOOP CONTAINING NUCLEOSIDE TRIPHOSPHATE HYDROLASE"/>
    <property type="match status" value="1"/>
</dbReference>
<comment type="caution">
    <text evidence="2">The sequence shown here is derived from an EMBL/GenBank/DDBJ whole genome shotgun (WGS) entry which is preliminary data.</text>
</comment>
<organism evidence="2 3">
    <name type="scientific">Pelosinus fermentans B4</name>
    <dbReference type="NCBI Taxonomy" id="1149862"/>
    <lineage>
        <taxon>Bacteria</taxon>
        <taxon>Bacillati</taxon>
        <taxon>Bacillota</taxon>
        <taxon>Negativicutes</taxon>
        <taxon>Selenomonadales</taxon>
        <taxon>Sporomusaceae</taxon>
        <taxon>Pelosinus</taxon>
    </lineage>
</organism>
<accession>I8RLQ7</accession>
<dbReference type="PANTHER" id="PTHR13696:SF52">
    <property type="entry name" value="PARA FAMILY PROTEIN CT_582"/>
    <property type="match status" value="1"/>
</dbReference>
<dbReference type="Proteomes" id="UP000004324">
    <property type="component" value="Unassembled WGS sequence"/>
</dbReference>
<dbReference type="InterPro" id="IPR025669">
    <property type="entry name" value="AAA_dom"/>
</dbReference>
<dbReference type="CDD" id="cd02042">
    <property type="entry name" value="ParAB_family"/>
    <property type="match status" value="1"/>
</dbReference>
<keyword evidence="3" id="KW-1185">Reference proteome</keyword>
<dbReference type="Gene3D" id="3.40.50.300">
    <property type="entry name" value="P-loop containing nucleotide triphosphate hydrolases"/>
    <property type="match status" value="1"/>
</dbReference>
<dbReference type="RefSeq" id="WP_007932480.1">
    <property type="nucleotide sequence ID" value="NZ_AKVJ01000017.1"/>
</dbReference>
<gene>
    <name evidence="2" type="ORF">FB4_2773</name>
</gene>
<reference evidence="2 3" key="1">
    <citation type="journal article" date="2012" name="J. Bacteriol.">
        <title>Draft Genome Sequences for Two Metal-Reducing Pelosinus fermentans Strains Isolated from a Cr(VI)-Contaminated Site and for Type Strain R7.</title>
        <authorList>
            <person name="Brown S.D."/>
            <person name="Podar M."/>
            <person name="Klingeman D.M."/>
            <person name="Johnson C.M."/>
            <person name="Yang Z.K."/>
            <person name="Utturkar S.M."/>
            <person name="Land M.L."/>
            <person name="Mosher J.J."/>
            <person name="Hurt R.A.Jr."/>
            <person name="Phelps T.J."/>
            <person name="Palumbo A.V."/>
            <person name="Arkin A.P."/>
            <person name="Hazen T.C."/>
            <person name="Elias D.A."/>
        </authorList>
    </citation>
    <scope>NUCLEOTIDE SEQUENCE [LARGE SCALE GENOMIC DNA]</scope>
    <source>
        <strain evidence="2 3">B4</strain>
    </source>
</reference>
<dbReference type="EMBL" id="AKVJ01000017">
    <property type="protein sequence ID" value="EIW19590.1"/>
    <property type="molecule type" value="Genomic_DNA"/>
</dbReference>
<proteinExistence type="predicted"/>